<evidence type="ECO:0000256" key="3">
    <source>
        <dbReference type="ARBA" id="ARBA00004629"/>
    </source>
</evidence>
<proteinExistence type="inferred from homology"/>
<evidence type="ECO:0000256" key="7">
    <source>
        <dbReference type="ARBA" id="ARBA00022490"/>
    </source>
</evidence>
<keyword evidence="8" id="KW-0995">Kinetochore</keyword>
<dbReference type="GO" id="GO:0008608">
    <property type="term" value="P:attachment of spindle microtubules to kinetochore"/>
    <property type="evidence" value="ECO:0007669"/>
    <property type="project" value="InterPro"/>
</dbReference>
<evidence type="ECO:0000256" key="1">
    <source>
        <dbReference type="ARBA" id="ARBA00004123"/>
    </source>
</evidence>
<organism evidence="15 16">
    <name type="scientific">Cladophialophora yegresii CBS 114405</name>
    <dbReference type="NCBI Taxonomy" id="1182544"/>
    <lineage>
        <taxon>Eukaryota</taxon>
        <taxon>Fungi</taxon>
        <taxon>Dikarya</taxon>
        <taxon>Ascomycota</taxon>
        <taxon>Pezizomycotina</taxon>
        <taxon>Eurotiomycetes</taxon>
        <taxon>Chaetothyriomycetidae</taxon>
        <taxon>Chaetothyriales</taxon>
        <taxon>Herpotrichiellaceae</taxon>
        <taxon>Cladophialophora</taxon>
    </lineage>
</organism>
<evidence type="ECO:0000256" key="2">
    <source>
        <dbReference type="ARBA" id="ARBA00004186"/>
    </source>
</evidence>
<dbReference type="GO" id="GO:0042729">
    <property type="term" value="C:DASH complex"/>
    <property type="evidence" value="ECO:0007669"/>
    <property type="project" value="InterPro"/>
</dbReference>
<dbReference type="EMBL" id="AMGW01000001">
    <property type="protein sequence ID" value="EXJ64369.1"/>
    <property type="molecule type" value="Genomic_DNA"/>
</dbReference>
<evidence type="ECO:0000256" key="6">
    <source>
        <dbReference type="ARBA" id="ARBA00022454"/>
    </source>
</evidence>
<evidence type="ECO:0000256" key="12">
    <source>
        <dbReference type="ARBA" id="ARBA00032583"/>
    </source>
</evidence>
<dbReference type="RefSeq" id="XP_007752936.1">
    <property type="nucleotide sequence ID" value="XM_007754746.1"/>
</dbReference>
<comment type="similarity">
    <text evidence="4">Belongs to the DASH complex SPC19 family.</text>
</comment>
<feature type="region of interest" description="Disordered" evidence="14">
    <location>
        <begin position="158"/>
        <end position="181"/>
    </location>
</feature>
<comment type="subcellular location">
    <subcellularLocation>
        <location evidence="3">Chromosome</location>
        <location evidence="3">Centromere</location>
        <location evidence="3">Kinetochore</location>
    </subcellularLocation>
    <subcellularLocation>
        <location evidence="2">Cytoplasm</location>
        <location evidence="2">Cytoskeleton</location>
        <location evidence="2">Spindle</location>
    </subcellularLocation>
    <subcellularLocation>
        <location evidence="1">Nucleus</location>
    </subcellularLocation>
</comment>
<dbReference type="AlphaFoldDB" id="W9X1L3"/>
<dbReference type="HOGENOM" id="CLU_112993_0_0_1"/>
<dbReference type="PANTHER" id="PTHR28262">
    <property type="entry name" value="DASH COMPLEX SUBUNIT SPC19"/>
    <property type="match status" value="1"/>
</dbReference>
<comment type="caution">
    <text evidence="15">The sequence shown here is derived from an EMBL/GenBank/DDBJ whole genome shotgun (WGS) entry which is preliminary data.</text>
</comment>
<evidence type="ECO:0000256" key="11">
    <source>
        <dbReference type="ARBA" id="ARBA00023328"/>
    </source>
</evidence>
<keyword evidence="11" id="KW-0137">Centromere</keyword>
<dbReference type="GeneID" id="19175321"/>
<dbReference type="PANTHER" id="PTHR28262:SF1">
    <property type="entry name" value="DASH COMPLEX SUBUNIT SPC19"/>
    <property type="match status" value="1"/>
</dbReference>
<dbReference type="Pfam" id="PF08287">
    <property type="entry name" value="DASH_Spc19"/>
    <property type="match status" value="1"/>
</dbReference>
<keyword evidence="10" id="KW-0539">Nucleus</keyword>
<dbReference type="VEuPathDB" id="FungiDB:A1O7_00705"/>
<evidence type="ECO:0000256" key="13">
    <source>
        <dbReference type="SAM" id="Coils"/>
    </source>
</evidence>
<dbReference type="eggNOG" id="ENOG502SDEQ">
    <property type="taxonomic scope" value="Eukaryota"/>
</dbReference>
<keyword evidence="6" id="KW-0158">Chromosome</keyword>
<feature type="region of interest" description="Disordered" evidence="14">
    <location>
        <begin position="103"/>
        <end position="129"/>
    </location>
</feature>
<evidence type="ECO:0000256" key="4">
    <source>
        <dbReference type="ARBA" id="ARBA00008952"/>
    </source>
</evidence>
<evidence type="ECO:0000256" key="10">
    <source>
        <dbReference type="ARBA" id="ARBA00023242"/>
    </source>
</evidence>
<name>W9X1L3_9EURO</name>
<evidence type="ECO:0000313" key="15">
    <source>
        <dbReference type="EMBL" id="EXJ64369.1"/>
    </source>
</evidence>
<gene>
    <name evidence="15" type="ORF">A1O7_00705</name>
</gene>
<dbReference type="GO" id="GO:0005876">
    <property type="term" value="C:spindle microtubule"/>
    <property type="evidence" value="ECO:0007669"/>
    <property type="project" value="InterPro"/>
</dbReference>
<feature type="compositionally biased region" description="Basic and acidic residues" evidence="14">
    <location>
        <begin position="158"/>
        <end position="167"/>
    </location>
</feature>
<dbReference type="Proteomes" id="UP000019473">
    <property type="component" value="Unassembled WGS sequence"/>
</dbReference>
<dbReference type="STRING" id="1182544.W9X1L3"/>
<keyword evidence="9" id="KW-0206">Cytoskeleton</keyword>
<keyword evidence="7" id="KW-0963">Cytoplasm</keyword>
<evidence type="ECO:0000313" key="16">
    <source>
        <dbReference type="Proteomes" id="UP000019473"/>
    </source>
</evidence>
<keyword evidence="13" id="KW-0175">Coiled coil</keyword>
<keyword evidence="16" id="KW-1185">Reference proteome</keyword>
<dbReference type="InterPro" id="IPR013251">
    <property type="entry name" value="DASH_Spc19"/>
</dbReference>
<evidence type="ECO:0000256" key="14">
    <source>
        <dbReference type="SAM" id="MobiDB-lite"/>
    </source>
</evidence>
<reference evidence="15 16" key="1">
    <citation type="submission" date="2013-03" db="EMBL/GenBank/DDBJ databases">
        <title>The Genome Sequence of Cladophialophora yegresii CBS 114405.</title>
        <authorList>
            <consortium name="The Broad Institute Genomics Platform"/>
            <person name="Cuomo C."/>
            <person name="de Hoog S."/>
            <person name="Gorbushina A."/>
            <person name="Walker B."/>
            <person name="Young S.K."/>
            <person name="Zeng Q."/>
            <person name="Gargeya S."/>
            <person name="Fitzgerald M."/>
            <person name="Haas B."/>
            <person name="Abouelleil A."/>
            <person name="Allen A.W."/>
            <person name="Alvarado L."/>
            <person name="Arachchi H.M."/>
            <person name="Berlin A.M."/>
            <person name="Chapman S.B."/>
            <person name="Gainer-Dewar J."/>
            <person name="Goldberg J."/>
            <person name="Griggs A."/>
            <person name="Gujja S."/>
            <person name="Hansen M."/>
            <person name="Howarth C."/>
            <person name="Imamovic A."/>
            <person name="Ireland A."/>
            <person name="Larimer J."/>
            <person name="McCowan C."/>
            <person name="Murphy C."/>
            <person name="Pearson M."/>
            <person name="Poon T.W."/>
            <person name="Priest M."/>
            <person name="Roberts A."/>
            <person name="Saif S."/>
            <person name="Shea T."/>
            <person name="Sisk P."/>
            <person name="Sykes S."/>
            <person name="Wortman J."/>
            <person name="Nusbaum C."/>
            <person name="Birren B."/>
        </authorList>
    </citation>
    <scope>NUCLEOTIDE SEQUENCE [LARGE SCALE GENOMIC DNA]</scope>
    <source>
        <strain evidence="15 16">CBS 114405</strain>
    </source>
</reference>
<evidence type="ECO:0000256" key="9">
    <source>
        <dbReference type="ARBA" id="ARBA00023212"/>
    </source>
</evidence>
<sequence length="181" mass="20465">MAALGPAVSSLRSSLSLLESSISVLDEGVSDFPRLCKVLQTQQHFELLPEPTLHEAQQALVDEIVPAINQLLSTAENYINQLGRKEENLKARSELLEGRLNNNRRRTSSFGGSTEFPRPGKSAQSAAPLSDARMLEMKRLQQKKERLQYAIERLELQSKQRERELRKSMGCRQRVTDSKPH</sequence>
<accession>W9X1L3</accession>
<feature type="coiled-coil region" evidence="13">
    <location>
        <begin position="68"/>
        <end position="99"/>
    </location>
</feature>
<protein>
    <recommendedName>
        <fullName evidence="5">DASH complex subunit SPC19</fullName>
    </recommendedName>
    <alternativeName>
        <fullName evidence="12">Outer kinetochore protein SPC19</fullName>
    </alternativeName>
</protein>
<dbReference type="OrthoDB" id="3361333at2759"/>
<evidence type="ECO:0000256" key="8">
    <source>
        <dbReference type="ARBA" id="ARBA00022838"/>
    </source>
</evidence>
<evidence type="ECO:0000256" key="5">
    <source>
        <dbReference type="ARBA" id="ARBA00016329"/>
    </source>
</evidence>